<accession>A0A225SW50</accession>
<dbReference type="PANTHER" id="PTHR13774">
    <property type="entry name" value="PHENAZINE BIOSYNTHESIS PROTEIN"/>
    <property type="match status" value="1"/>
</dbReference>
<organism evidence="3 4">
    <name type="scientific">Herbaspirillum aquaticum</name>
    <dbReference type="NCBI Taxonomy" id="568783"/>
    <lineage>
        <taxon>Bacteria</taxon>
        <taxon>Pseudomonadati</taxon>
        <taxon>Pseudomonadota</taxon>
        <taxon>Betaproteobacteria</taxon>
        <taxon>Burkholderiales</taxon>
        <taxon>Oxalobacteraceae</taxon>
        <taxon>Herbaspirillum</taxon>
    </lineage>
</organism>
<dbReference type="AlphaFoldDB" id="A0A225SW50"/>
<evidence type="ECO:0000256" key="1">
    <source>
        <dbReference type="ARBA" id="ARBA00008270"/>
    </source>
</evidence>
<dbReference type="PIRSF" id="PIRSF016184">
    <property type="entry name" value="PhzC_PhzF"/>
    <property type="match status" value="1"/>
</dbReference>
<name>A0A225SW50_9BURK</name>
<protein>
    <submittedName>
        <fullName evidence="3">Phenazine biosynthesis protein PhzC/PhzF</fullName>
    </submittedName>
</protein>
<dbReference type="GO" id="GO:0005737">
    <property type="term" value="C:cytoplasm"/>
    <property type="evidence" value="ECO:0007669"/>
    <property type="project" value="TreeGrafter"/>
</dbReference>
<keyword evidence="4" id="KW-1185">Reference proteome</keyword>
<dbReference type="InterPro" id="IPR003719">
    <property type="entry name" value="Phenazine_PhzF-like"/>
</dbReference>
<dbReference type="Proteomes" id="UP000214747">
    <property type="component" value="Unassembled WGS sequence"/>
</dbReference>
<feature type="active site" evidence="2">
    <location>
        <position position="48"/>
    </location>
</feature>
<dbReference type="Pfam" id="PF02567">
    <property type="entry name" value="PhzC-PhzF"/>
    <property type="match status" value="1"/>
</dbReference>
<evidence type="ECO:0000256" key="2">
    <source>
        <dbReference type="PIRSR" id="PIRSR016184-1"/>
    </source>
</evidence>
<evidence type="ECO:0000313" key="3">
    <source>
        <dbReference type="EMBL" id="OWY35449.1"/>
    </source>
</evidence>
<dbReference type="Gene3D" id="3.10.310.10">
    <property type="entry name" value="Diaminopimelate Epimerase, Chain A, domain 1"/>
    <property type="match status" value="2"/>
</dbReference>
<comment type="similarity">
    <text evidence="1">Belongs to the PhzF family.</text>
</comment>
<evidence type="ECO:0000313" key="4">
    <source>
        <dbReference type="Proteomes" id="UP000214747"/>
    </source>
</evidence>
<dbReference type="GO" id="GO:0016853">
    <property type="term" value="F:isomerase activity"/>
    <property type="evidence" value="ECO:0007669"/>
    <property type="project" value="TreeGrafter"/>
</dbReference>
<dbReference type="SUPFAM" id="SSF54506">
    <property type="entry name" value="Diaminopimelate epimerase-like"/>
    <property type="match status" value="1"/>
</dbReference>
<comment type="caution">
    <text evidence="3">The sequence shown here is derived from an EMBL/GenBank/DDBJ whole genome shotgun (WGS) entry which is preliminary data.</text>
</comment>
<dbReference type="EMBL" id="NJGV01000005">
    <property type="protein sequence ID" value="OWY35449.1"/>
    <property type="molecule type" value="Genomic_DNA"/>
</dbReference>
<proteinExistence type="inferred from homology"/>
<gene>
    <name evidence="3" type="ORF">CEJ45_06400</name>
</gene>
<sequence>MPATYAYRLLNVFAESTFGGNPLCVFEDARGLDEATMLALALQFNLSETTFILPSTVADARVRIFTTGYEMPFAGHPTLGSAQVVRALLGGGDALRLEFKAGVVPVQAEGDVWTFTAPCPGGPRTAPSPLSRREVAALLGLDESDLAADPMWVDTGADQFLIALRSPEAVRRVQPDSGLLDRWPASSLGRKTAYVFAFDEEAPGQVLARYFFTKQGGGVAEDPGTGSACANLGGWLIATGASLPARYAIDQGAAVDRPSRLRLAVGSDGAIQVGGRVIEIGRGTVTIDPVGQTLLA</sequence>
<dbReference type="NCBIfam" id="TIGR00654">
    <property type="entry name" value="PhzF_family"/>
    <property type="match status" value="1"/>
</dbReference>
<dbReference type="RefSeq" id="WP_088754342.1">
    <property type="nucleotide sequence ID" value="NZ_NJGV01000005.1"/>
</dbReference>
<reference evidence="3 4" key="1">
    <citation type="journal article" date="2010" name="Int. J. Syst. Evol. Microbiol.">
        <title>Reclassification of Herbaspirillum putei as a later heterotypic synonym of Herbaspirillum huttiense, with the description of H. huttiense subsp. huttiense subsp. nov. and H. huttiense subsp. putei subsp. nov., comb. nov., and description of Herbaspirillum aquaticum sp. nov.</title>
        <authorList>
            <person name="Dobritsa A.P."/>
            <person name="Reddy M.C."/>
            <person name="Samadpour M."/>
        </authorList>
    </citation>
    <scope>NUCLEOTIDE SEQUENCE [LARGE SCALE GENOMIC DNA]</scope>
    <source>
        <strain evidence="3 4">IEH 4430</strain>
    </source>
</reference>
<dbReference type="PANTHER" id="PTHR13774:SF32">
    <property type="entry name" value="ANTISENSE-ENHANCING SEQUENCE 1"/>
    <property type="match status" value="1"/>
</dbReference>